<accession>A0A1I5UP30</accession>
<feature type="transmembrane region" description="Helical" evidence="1">
    <location>
        <begin position="94"/>
        <end position="119"/>
    </location>
</feature>
<evidence type="ECO:0000313" key="2">
    <source>
        <dbReference type="EMBL" id="SFP96972.1"/>
    </source>
</evidence>
<dbReference type="STRING" id="587909.SAMN05421810_10455"/>
<protein>
    <submittedName>
        <fullName evidence="2">MYXO-CTERM domain-containing protein</fullName>
    </submittedName>
</protein>
<sequence length="123" mass="12925">MTAPASHGPAPDGSTGYDEPRGLAELSRHVVARLYRRHPKLRLVAAVALGVLAAVCVAATVTRASPAPLIPLPALALAGYALHRTRRAADDRALLGWTLLAALGVAVCFWAMSIVARWLDKVG</sequence>
<keyword evidence="1" id="KW-0812">Transmembrane</keyword>
<feature type="transmembrane region" description="Helical" evidence="1">
    <location>
        <begin position="67"/>
        <end position="82"/>
    </location>
</feature>
<name>A0A1I5UP30_9PSEU</name>
<feature type="transmembrane region" description="Helical" evidence="1">
    <location>
        <begin position="43"/>
        <end position="61"/>
    </location>
</feature>
<evidence type="ECO:0000256" key="1">
    <source>
        <dbReference type="SAM" id="Phobius"/>
    </source>
</evidence>
<dbReference type="AlphaFoldDB" id="A0A1I5UP30"/>
<dbReference type="Proteomes" id="UP000198727">
    <property type="component" value="Unassembled WGS sequence"/>
</dbReference>
<keyword evidence="3" id="KW-1185">Reference proteome</keyword>
<keyword evidence="1" id="KW-1133">Transmembrane helix</keyword>
<proteinExistence type="predicted"/>
<organism evidence="2 3">
    <name type="scientific">Amycolatopsis arida</name>
    <dbReference type="NCBI Taxonomy" id="587909"/>
    <lineage>
        <taxon>Bacteria</taxon>
        <taxon>Bacillati</taxon>
        <taxon>Actinomycetota</taxon>
        <taxon>Actinomycetes</taxon>
        <taxon>Pseudonocardiales</taxon>
        <taxon>Pseudonocardiaceae</taxon>
        <taxon>Amycolatopsis</taxon>
    </lineage>
</organism>
<reference evidence="3" key="1">
    <citation type="submission" date="2016-10" db="EMBL/GenBank/DDBJ databases">
        <authorList>
            <person name="Varghese N."/>
            <person name="Submissions S."/>
        </authorList>
    </citation>
    <scope>NUCLEOTIDE SEQUENCE [LARGE SCALE GENOMIC DNA]</scope>
    <source>
        <strain evidence="3">CGMCC 4.5579</strain>
    </source>
</reference>
<gene>
    <name evidence="2" type="ORF">SAMN05421810_10455</name>
</gene>
<keyword evidence="1" id="KW-0472">Membrane</keyword>
<evidence type="ECO:0000313" key="3">
    <source>
        <dbReference type="Proteomes" id="UP000198727"/>
    </source>
</evidence>
<dbReference type="EMBL" id="FOWW01000004">
    <property type="protein sequence ID" value="SFP96972.1"/>
    <property type="molecule type" value="Genomic_DNA"/>
</dbReference>
<dbReference type="RefSeq" id="WP_092530463.1">
    <property type="nucleotide sequence ID" value="NZ_FOWW01000004.1"/>
</dbReference>